<gene>
    <name evidence="2" type="ORF">B0H17DRAFT_1141917</name>
</gene>
<sequence>MDWDFHSSGSDDEASNPADDMESMDLNPNPDTASSSSSNSATPPPDDSDPWSGFNEFQDLDKPLTLEQMMRNLDDMVGPDEAAMEWDEHLSSFDLPVIVAYHGHLVQGMQF</sequence>
<dbReference type="EMBL" id="JARKIE010000182">
    <property type="protein sequence ID" value="KAJ7670328.1"/>
    <property type="molecule type" value="Genomic_DNA"/>
</dbReference>
<feature type="region of interest" description="Disordered" evidence="1">
    <location>
        <begin position="1"/>
        <end position="62"/>
    </location>
</feature>
<comment type="caution">
    <text evidence="2">The sequence shown here is derived from an EMBL/GenBank/DDBJ whole genome shotgun (WGS) entry which is preliminary data.</text>
</comment>
<evidence type="ECO:0000313" key="3">
    <source>
        <dbReference type="Proteomes" id="UP001221757"/>
    </source>
</evidence>
<feature type="compositionally biased region" description="Acidic residues" evidence="1">
    <location>
        <begin position="10"/>
        <end position="23"/>
    </location>
</feature>
<dbReference type="AlphaFoldDB" id="A0AAD7CYK2"/>
<keyword evidence="3" id="KW-1185">Reference proteome</keyword>
<feature type="compositionally biased region" description="Low complexity" evidence="1">
    <location>
        <begin position="28"/>
        <end position="41"/>
    </location>
</feature>
<organism evidence="2 3">
    <name type="scientific">Mycena rosella</name>
    <name type="common">Pink bonnet</name>
    <name type="synonym">Agaricus rosellus</name>
    <dbReference type="NCBI Taxonomy" id="1033263"/>
    <lineage>
        <taxon>Eukaryota</taxon>
        <taxon>Fungi</taxon>
        <taxon>Dikarya</taxon>
        <taxon>Basidiomycota</taxon>
        <taxon>Agaricomycotina</taxon>
        <taxon>Agaricomycetes</taxon>
        <taxon>Agaricomycetidae</taxon>
        <taxon>Agaricales</taxon>
        <taxon>Marasmiineae</taxon>
        <taxon>Mycenaceae</taxon>
        <taxon>Mycena</taxon>
    </lineage>
</organism>
<proteinExistence type="predicted"/>
<reference evidence="2" key="1">
    <citation type="submission" date="2023-03" db="EMBL/GenBank/DDBJ databases">
        <title>Massive genome expansion in bonnet fungi (Mycena s.s.) driven by repeated elements and novel gene families across ecological guilds.</title>
        <authorList>
            <consortium name="Lawrence Berkeley National Laboratory"/>
            <person name="Harder C.B."/>
            <person name="Miyauchi S."/>
            <person name="Viragh M."/>
            <person name="Kuo A."/>
            <person name="Thoen E."/>
            <person name="Andreopoulos B."/>
            <person name="Lu D."/>
            <person name="Skrede I."/>
            <person name="Drula E."/>
            <person name="Henrissat B."/>
            <person name="Morin E."/>
            <person name="Kohler A."/>
            <person name="Barry K."/>
            <person name="LaButti K."/>
            <person name="Morin E."/>
            <person name="Salamov A."/>
            <person name="Lipzen A."/>
            <person name="Mereny Z."/>
            <person name="Hegedus B."/>
            <person name="Baldrian P."/>
            <person name="Stursova M."/>
            <person name="Weitz H."/>
            <person name="Taylor A."/>
            <person name="Grigoriev I.V."/>
            <person name="Nagy L.G."/>
            <person name="Martin F."/>
            <person name="Kauserud H."/>
        </authorList>
    </citation>
    <scope>NUCLEOTIDE SEQUENCE</scope>
    <source>
        <strain evidence="2">CBHHK067</strain>
    </source>
</reference>
<evidence type="ECO:0000256" key="1">
    <source>
        <dbReference type="SAM" id="MobiDB-lite"/>
    </source>
</evidence>
<dbReference type="Proteomes" id="UP001221757">
    <property type="component" value="Unassembled WGS sequence"/>
</dbReference>
<evidence type="ECO:0000313" key="2">
    <source>
        <dbReference type="EMBL" id="KAJ7670328.1"/>
    </source>
</evidence>
<accession>A0AAD7CYK2</accession>
<name>A0AAD7CYK2_MYCRO</name>
<protein>
    <submittedName>
        <fullName evidence="2">Uncharacterized protein</fullName>
    </submittedName>
</protein>